<evidence type="ECO:0000256" key="1">
    <source>
        <dbReference type="SAM" id="MobiDB-lite"/>
    </source>
</evidence>
<dbReference type="Pfam" id="PF00107">
    <property type="entry name" value="ADH_zinc_N"/>
    <property type="match status" value="1"/>
</dbReference>
<dbReference type="InterPro" id="IPR047122">
    <property type="entry name" value="Trans-enoyl_RdTase-like"/>
</dbReference>
<evidence type="ECO:0000313" key="4">
    <source>
        <dbReference type="EMBL" id="KAG5419277.1"/>
    </source>
</evidence>
<reference evidence="4 5" key="1">
    <citation type="submission" date="2020-12" db="EMBL/GenBank/DDBJ databases">
        <title>Effect of drift, selection, and recombination on the evolution of hybrid genomes in Candida yeast pathogens.</title>
        <authorList>
            <person name="Mixao V."/>
            <person name="Ksiezopolska E."/>
            <person name="Saus E."/>
            <person name="Boekhout T."/>
            <person name="Gacser A."/>
            <person name="Gabaldon T."/>
        </authorList>
    </citation>
    <scope>NUCLEOTIDE SEQUENCE [LARGE SCALE GENOMIC DNA]</scope>
    <source>
        <strain evidence="4 5">BP57</strain>
    </source>
</reference>
<dbReference type="PANTHER" id="PTHR45348">
    <property type="entry name" value="HYPOTHETICAL OXIDOREDUCTASE (EUROFUNG)"/>
    <property type="match status" value="1"/>
</dbReference>
<dbReference type="OrthoDB" id="48317at2759"/>
<feature type="region of interest" description="Disordered" evidence="1">
    <location>
        <begin position="1"/>
        <end position="54"/>
    </location>
</feature>
<dbReference type="Gene3D" id="3.40.50.720">
    <property type="entry name" value="NAD(P)-binding Rossmann-like Domain"/>
    <property type="match status" value="1"/>
</dbReference>
<dbReference type="Proteomes" id="UP000669133">
    <property type="component" value="Unassembled WGS sequence"/>
</dbReference>
<feature type="compositionally biased region" description="Basic and acidic residues" evidence="1">
    <location>
        <begin position="36"/>
        <end position="46"/>
    </location>
</feature>
<dbReference type="InterPro" id="IPR013154">
    <property type="entry name" value="ADH-like_N"/>
</dbReference>
<dbReference type="Pfam" id="PF08240">
    <property type="entry name" value="ADH_N"/>
    <property type="match status" value="1"/>
</dbReference>
<name>A0A8H7ZCD5_9ASCO</name>
<organism evidence="4 5">
    <name type="scientific">Candida metapsilosis</name>
    <dbReference type="NCBI Taxonomy" id="273372"/>
    <lineage>
        <taxon>Eukaryota</taxon>
        <taxon>Fungi</taxon>
        <taxon>Dikarya</taxon>
        <taxon>Ascomycota</taxon>
        <taxon>Saccharomycotina</taxon>
        <taxon>Pichiomycetes</taxon>
        <taxon>Debaryomycetaceae</taxon>
        <taxon>Candida/Lodderomyces clade</taxon>
        <taxon>Candida</taxon>
    </lineage>
</organism>
<accession>A0A8H7ZCD5</accession>
<gene>
    <name evidence="4" type="ORF">I9W82_003044</name>
</gene>
<proteinExistence type="predicted"/>
<dbReference type="RefSeq" id="XP_067548393.1">
    <property type="nucleotide sequence ID" value="XM_067691967.1"/>
</dbReference>
<dbReference type="SUPFAM" id="SSF51735">
    <property type="entry name" value="NAD(P)-binding Rossmann-fold domains"/>
    <property type="match status" value="1"/>
</dbReference>
<evidence type="ECO:0008006" key="6">
    <source>
        <dbReference type="Google" id="ProtNLM"/>
    </source>
</evidence>
<dbReference type="InterPro" id="IPR011032">
    <property type="entry name" value="GroES-like_sf"/>
</dbReference>
<dbReference type="CDD" id="cd08249">
    <property type="entry name" value="enoyl_reductase_like"/>
    <property type="match status" value="1"/>
</dbReference>
<dbReference type="GO" id="GO:0016651">
    <property type="term" value="F:oxidoreductase activity, acting on NAD(P)H"/>
    <property type="evidence" value="ECO:0007669"/>
    <property type="project" value="InterPro"/>
</dbReference>
<dbReference type="GeneID" id="93651673"/>
<dbReference type="EMBL" id="JAEOAQ010000003">
    <property type="protein sequence ID" value="KAG5419277.1"/>
    <property type="molecule type" value="Genomic_DNA"/>
</dbReference>
<feature type="domain" description="Alcohol dehydrogenase-like N-terminal" evidence="3">
    <location>
        <begin position="102"/>
        <end position="169"/>
    </location>
</feature>
<evidence type="ECO:0000259" key="2">
    <source>
        <dbReference type="Pfam" id="PF00107"/>
    </source>
</evidence>
<sequence length="437" mass="48544">MSSTKVQEVSRKRLASPVYETAHFPSAKRSRTVTTTREEKEREPLNKKHKSERVTTVELNDSKSTIVSQISFNQRHQSILSITHFKEPLKLQSEYPIPEISPYEILVQNKAIGLNPIDWKGKKYGFGIYHFPWINGRESSGDIVKIGSKVDTTSKEPLSLGDRVIVSSTSYRDNRTSTFQHFTAIDSRLVWKLPRHFTYEDGATIGVGLVTAGILFYNSFAFGLTATPKQHKGTLLIWGGSTIVGIYVAQLAKLHGLTVISIAGDKHAQYLKSLGVDHVIDRFGTDEEIETKVEELSPNGIDYGIDCVSKETAIKVLNILDANSSKLHKAANSKSSTEVQDSVKASSPLFAGVVGVPKEDQVPQSVILKPVVIKRFHEDLEFGAKFINVTTKFLSHSQIKPARYKQYNGGLEIIEDALNDLEKIGANGEKYVVSIKD</sequence>
<dbReference type="InterPro" id="IPR036291">
    <property type="entry name" value="NAD(P)-bd_dom_sf"/>
</dbReference>
<dbReference type="AlphaFoldDB" id="A0A8H7ZCD5"/>
<evidence type="ECO:0000259" key="3">
    <source>
        <dbReference type="Pfam" id="PF08240"/>
    </source>
</evidence>
<feature type="domain" description="Alcohol dehydrogenase-like C-terminal" evidence="2">
    <location>
        <begin position="244"/>
        <end position="321"/>
    </location>
</feature>
<keyword evidence="5" id="KW-1185">Reference proteome</keyword>
<dbReference type="InterPro" id="IPR013149">
    <property type="entry name" value="ADH-like_C"/>
</dbReference>
<protein>
    <recommendedName>
        <fullName evidence="6">Enoyl reductase (ER) domain-containing protein</fullName>
    </recommendedName>
</protein>
<dbReference type="SUPFAM" id="SSF50129">
    <property type="entry name" value="GroES-like"/>
    <property type="match status" value="1"/>
</dbReference>
<evidence type="ECO:0000313" key="5">
    <source>
        <dbReference type="Proteomes" id="UP000669133"/>
    </source>
</evidence>
<dbReference type="Gene3D" id="3.90.180.10">
    <property type="entry name" value="Medium-chain alcohol dehydrogenases, catalytic domain"/>
    <property type="match status" value="1"/>
</dbReference>
<dbReference type="PANTHER" id="PTHR45348:SF2">
    <property type="entry name" value="ZINC-TYPE ALCOHOL DEHYDROGENASE-LIKE PROTEIN C2E1P3.01"/>
    <property type="match status" value="1"/>
</dbReference>
<comment type="caution">
    <text evidence="4">The sequence shown here is derived from an EMBL/GenBank/DDBJ whole genome shotgun (WGS) entry which is preliminary data.</text>
</comment>